<keyword evidence="7" id="KW-0456">Lyase</keyword>
<dbReference type="PANTHER" id="PTHR13604:SF0">
    <property type="entry name" value="ABASIC SITE PROCESSING PROTEIN HMCES"/>
    <property type="match status" value="1"/>
</dbReference>
<evidence type="ECO:0000313" key="10">
    <source>
        <dbReference type="Proteomes" id="UP000266385"/>
    </source>
</evidence>
<evidence type="ECO:0000256" key="7">
    <source>
        <dbReference type="ARBA" id="ARBA00023239"/>
    </source>
</evidence>
<dbReference type="EMBL" id="QWFX01000006">
    <property type="protein sequence ID" value="RIJ30438.1"/>
    <property type="molecule type" value="Genomic_DNA"/>
</dbReference>
<evidence type="ECO:0000256" key="2">
    <source>
        <dbReference type="ARBA" id="ARBA00022670"/>
    </source>
</evidence>
<dbReference type="GO" id="GO:0006508">
    <property type="term" value="P:proteolysis"/>
    <property type="evidence" value="ECO:0007669"/>
    <property type="project" value="UniProtKB-KW"/>
</dbReference>
<organism evidence="9 10">
    <name type="scientific">Henriciella mobilis</name>
    <dbReference type="NCBI Taxonomy" id="2305467"/>
    <lineage>
        <taxon>Bacteria</taxon>
        <taxon>Pseudomonadati</taxon>
        <taxon>Pseudomonadota</taxon>
        <taxon>Alphaproteobacteria</taxon>
        <taxon>Hyphomonadales</taxon>
        <taxon>Hyphomonadaceae</taxon>
        <taxon>Henriciella</taxon>
    </lineage>
</organism>
<evidence type="ECO:0000256" key="1">
    <source>
        <dbReference type="ARBA" id="ARBA00008136"/>
    </source>
</evidence>
<dbReference type="Pfam" id="PF02586">
    <property type="entry name" value="SRAP"/>
    <property type="match status" value="1"/>
</dbReference>
<comment type="similarity">
    <text evidence="1 8">Belongs to the SOS response-associated peptidase family.</text>
</comment>
<dbReference type="GO" id="GO:0008233">
    <property type="term" value="F:peptidase activity"/>
    <property type="evidence" value="ECO:0007669"/>
    <property type="project" value="UniProtKB-KW"/>
</dbReference>
<keyword evidence="5" id="KW-0190">Covalent protein-DNA linkage</keyword>
<dbReference type="GO" id="GO:0106300">
    <property type="term" value="P:protein-DNA covalent cross-linking repair"/>
    <property type="evidence" value="ECO:0007669"/>
    <property type="project" value="InterPro"/>
</dbReference>
<evidence type="ECO:0000256" key="5">
    <source>
        <dbReference type="ARBA" id="ARBA00023124"/>
    </source>
</evidence>
<comment type="caution">
    <text evidence="9">The sequence shown here is derived from an EMBL/GenBank/DDBJ whole genome shotgun (WGS) entry which is preliminary data.</text>
</comment>
<dbReference type="SUPFAM" id="SSF143081">
    <property type="entry name" value="BB1717-like"/>
    <property type="match status" value="1"/>
</dbReference>
<dbReference type="Gene3D" id="3.90.1680.10">
    <property type="entry name" value="SOS response associated peptidase-like"/>
    <property type="match status" value="1"/>
</dbReference>
<gene>
    <name evidence="9" type="ORF">D1223_07335</name>
</gene>
<dbReference type="Proteomes" id="UP000266385">
    <property type="component" value="Unassembled WGS sequence"/>
</dbReference>
<dbReference type="AlphaFoldDB" id="A0A399RGF0"/>
<name>A0A399RGF0_9PROT</name>
<evidence type="ECO:0000256" key="3">
    <source>
        <dbReference type="ARBA" id="ARBA00022763"/>
    </source>
</evidence>
<keyword evidence="2 8" id="KW-0645">Protease</keyword>
<evidence type="ECO:0000256" key="6">
    <source>
        <dbReference type="ARBA" id="ARBA00023125"/>
    </source>
</evidence>
<reference evidence="9 10" key="1">
    <citation type="submission" date="2018-08" db="EMBL/GenBank/DDBJ databases">
        <title>Henriciella mobilis sp. nov., isolated from seawater.</title>
        <authorList>
            <person name="Cheng H."/>
            <person name="Wu Y.-H."/>
            <person name="Xu X.-W."/>
            <person name="Guo L.-L."/>
        </authorList>
    </citation>
    <scope>NUCLEOTIDE SEQUENCE [LARGE SCALE GENOMIC DNA]</scope>
    <source>
        <strain evidence="9 10">JN25</strain>
    </source>
</reference>
<keyword evidence="6" id="KW-0238">DNA-binding</keyword>
<keyword evidence="10" id="KW-1185">Reference proteome</keyword>
<proteinExistence type="inferred from homology"/>
<dbReference type="OrthoDB" id="9782620at2"/>
<accession>A0A399RGF0</accession>
<dbReference type="EC" id="3.4.-.-" evidence="8"/>
<dbReference type="RefSeq" id="WP_119375753.1">
    <property type="nucleotide sequence ID" value="NZ_QWFX01000006.1"/>
</dbReference>
<dbReference type="InterPro" id="IPR003738">
    <property type="entry name" value="SRAP"/>
</dbReference>
<protein>
    <recommendedName>
        <fullName evidence="8">Abasic site processing protein</fullName>
        <ecNumber evidence="8">3.4.-.-</ecNumber>
    </recommendedName>
</protein>
<evidence type="ECO:0000256" key="4">
    <source>
        <dbReference type="ARBA" id="ARBA00022801"/>
    </source>
</evidence>
<sequence length="228" mass="26118">MCGRGDQSLTFSEICELSGAIGAPTTNLEPCYNIAPTTTVHIVRLRDGERVIEKATWDLVPSWWKQPLSEKKFRTHNARAETLQEKATFRSAWKKSQRCIIPMNFFEWKRPRKKGDPPHYIYPAKEPAFRMAGLWDEWKDPETGEIHLTCTTITCEPNDFMAELHDRMPVILGADQLDAWFNAPPEIAVEMLKPCPSEWMAAHKVNAYVNDARNQGPDCIKPEGDLFE</sequence>
<dbReference type="InterPro" id="IPR036590">
    <property type="entry name" value="SRAP-like"/>
</dbReference>
<evidence type="ECO:0000313" key="9">
    <source>
        <dbReference type="EMBL" id="RIJ30438.1"/>
    </source>
</evidence>
<keyword evidence="4 8" id="KW-0378">Hydrolase</keyword>
<evidence type="ECO:0000256" key="8">
    <source>
        <dbReference type="RuleBase" id="RU364100"/>
    </source>
</evidence>
<dbReference type="PANTHER" id="PTHR13604">
    <property type="entry name" value="DC12-RELATED"/>
    <property type="match status" value="1"/>
</dbReference>
<dbReference type="GO" id="GO:0003697">
    <property type="term" value="F:single-stranded DNA binding"/>
    <property type="evidence" value="ECO:0007669"/>
    <property type="project" value="InterPro"/>
</dbReference>
<keyword evidence="3" id="KW-0227">DNA damage</keyword>
<dbReference type="GO" id="GO:0016829">
    <property type="term" value="F:lyase activity"/>
    <property type="evidence" value="ECO:0007669"/>
    <property type="project" value="UniProtKB-KW"/>
</dbReference>